<dbReference type="Gene3D" id="1.10.101.10">
    <property type="entry name" value="PGBD-like superfamily/PGBD"/>
    <property type="match status" value="2"/>
</dbReference>
<dbReference type="PANTHER" id="PTHR39160:SF4">
    <property type="entry name" value="RESUSCITATION-PROMOTING FACTOR RPFB"/>
    <property type="match status" value="1"/>
</dbReference>
<dbReference type="GO" id="GO:0004553">
    <property type="term" value="F:hydrolase activity, hydrolyzing O-glycosyl compounds"/>
    <property type="evidence" value="ECO:0007669"/>
    <property type="project" value="InterPro"/>
</dbReference>
<dbReference type="Pfam" id="PF01471">
    <property type="entry name" value="PG_binding_1"/>
    <property type="match status" value="2"/>
</dbReference>
<evidence type="ECO:0000259" key="3">
    <source>
        <dbReference type="Pfam" id="PF01471"/>
    </source>
</evidence>
<dbReference type="Gene3D" id="2.40.40.10">
    <property type="entry name" value="RlpA-like domain"/>
    <property type="match status" value="1"/>
</dbReference>
<dbReference type="InterPro" id="IPR036366">
    <property type="entry name" value="PGBDSf"/>
</dbReference>
<evidence type="ECO:0000256" key="1">
    <source>
        <dbReference type="ARBA" id="ARBA00022729"/>
    </source>
</evidence>
<proteinExistence type="predicted"/>
<dbReference type="SUPFAM" id="SSF50685">
    <property type="entry name" value="Barwin-like endoglucanases"/>
    <property type="match status" value="1"/>
</dbReference>
<dbReference type="KEGG" id="ble:BleG1_1681"/>
<dbReference type="InterPro" id="IPR002477">
    <property type="entry name" value="Peptidoglycan-bd-like"/>
</dbReference>
<dbReference type="HOGENOM" id="CLU_893256_0_0_9"/>
<dbReference type="STRING" id="1246626.BleG1_1681"/>
<dbReference type="InterPro" id="IPR051933">
    <property type="entry name" value="Resuscitation_pf_RpfB"/>
</dbReference>
<dbReference type="eggNOG" id="COG3584">
    <property type="taxonomic scope" value="Bacteria"/>
</dbReference>
<feature type="compositionally biased region" description="Acidic residues" evidence="2">
    <location>
        <begin position="245"/>
        <end position="257"/>
    </location>
</feature>
<dbReference type="PANTHER" id="PTHR39160">
    <property type="entry name" value="CELL WALL-BINDING PROTEIN YOCH"/>
    <property type="match status" value="1"/>
</dbReference>
<protein>
    <submittedName>
        <fullName evidence="5">Cell wall-binding protein yocH</fullName>
    </submittedName>
</protein>
<evidence type="ECO:0000259" key="4">
    <source>
        <dbReference type="Pfam" id="PF06725"/>
    </source>
</evidence>
<accession>A0A060M2D5</accession>
<sequence>MFMKTSEAFRHRNKSGLMENKEKANKERFVMKYMISMIATFLMGVLFLLPEHTYATSVQTFESYEESERVEWLQNQLVEQDFLKEEHMSSILDEATVEAVKAYQEEHGLSVDGIVGKQTLGALEVLQEGSEGSLVEALQKKLQELNYYSSSIDGQFGPLTTQAVSAFQQANHLLVDGIAGPETHAHLYYNQTKIANVVESPPTSKGQKEQIAQAEQNEDTTSSEDEQVEVTTEAEVNHQEQETANVEEETTTVEEEVTTSVNESAGQTMTMEATAYTAYCEGCSGVTRTGIDLRANPNQKVVAVDPNVIPLGSRVYVEGYGEAIAGDTGGAIKGHKIDLYVQTKDEAFQFGRQNVQVTVLN</sequence>
<dbReference type="PATRIC" id="fig|1246626.3.peg.1673"/>
<dbReference type="Proteomes" id="UP000027142">
    <property type="component" value="Chromosome"/>
</dbReference>
<feature type="domain" description="Peptidoglycan binding-like" evidence="3">
    <location>
        <begin position="67"/>
        <end position="123"/>
    </location>
</feature>
<dbReference type="GO" id="GO:0019867">
    <property type="term" value="C:outer membrane"/>
    <property type="evidence" value="ECO:0007669"/>
    <property type="project" value="InterPro"/>
</dbReference>
<evidence type="ECO:0000313" key="5">
    <source>
        <dbReference type="EMBL" id="AIC94259.1"/>
    </source>
</evidence>
<evidence type="ECO:0000256" key="2">
    <source>
        <dbReference type="SAM" id="MobiDB-lite"/>
    </source>
</evidence>
<feature type="region of interest" description="Disordered" evidence="2">
    <location>
        <begin position="199"/>
        <end position="264"/>
    </location>
</feature>
<dbReference type="InterPro" id="IPR036908">
    <property type="entry name" value="RlpA-like_sf"/>
</dbReference>
<feature type="domain" description="3D" evidence="4">
    <location>
        <begin position="300"/>
        <end position="361"/>
    </location>
</feature>
<organism evidence="5 6">
    <name type="scientific">Shouchella lehensis G1</name>
    <dbReference type="NCBI Taxonomy" id="1246626"/>
    <lineage>
        <taxon>Bacteria</taxon>
        <taxon>Bacillati</taxon>
        <taxon>Bacillota</taxon>
        <taxon>Bacilli</taxon>
        <taxon>Bacillales</taxon>
        <taxon>Bacillaceae</taxon>
        <taxon>Shouchella</taxon>
    </lineage>
</organism>
<keyword evidence="1" id="KW-0732">Signal</keyword>
<dbReference type="GO" id="GO:0009254">
    <property type="term" value="P:peptidoglycan turnover"/>
    <property type="evidence" value="ECO:0007669"/>
    <property type="project" value="InterPro"/>
</dbReference>
<feature type="compositionally biased region" description="Acidic residues" evidence="2">
    <location>
        <begin position="216"/>
        <end position="228"/>
    </location>
</feature>
<dbReference type="EMBL" id="CP003923">
    <property type="protein sequence ID" value="AIC94259.1"/>
    <property type="molecule type" value="Genomic_DNA"/>
</dbReference>
<dbReference type="SUPFAM" id="SSF47090">
    <property type="entry name" value="PGBD-like"/>
    <property type="match status" value="2"/>
</dbReference>
<gene>
    <name evidence="5" type="ORF">BleG1_1681</name>
</gene>
<evidence type="ECO:0000313" key="6">
    <source>
        <dbReference type="Proteomes" id="UP000027142"/>
    </source>
</evidence>
<name>A0A060M2D5_9BACI</name>
<keyword evidence="6" id="KW-1185">Reference proteome</keyword>
<dbReference type="CDD" id="cd22786">
    <property type="entry name" value="DPBB_YuiC-like"/>
    <property type="match status" value="1"/>
</dbReference>
<dbReference type="InterPro" id="IPR036365">
    <property type="entry name" value="PGBD-like_sf"/>
</dbReference>
<dbReference type="InterPro" id="IPR010611">
    <property type="entry name" value="3D_dom"/>
</dbReference>
<dbReference type="Pfam" id="PF06725">
    <property type="entry name" value="3D"/>
    <property type="match status" value="1"/>
</dbReference>
<dbReference type="eggNOG" id="COG3409">
    <property type="taxonomic scope" value="Bacteria"/>
</dbReference>
<reference evidence="5 6" key="1">
    <citation type="journal article" date="2014" name="Gene">
        <title>A comparative genomic analysis of the alkalitolerant soil bacterium Bacillus lehensis G1.</title>
        <authorList>
            <person name="Noor Y.M."/>
            <person name="Samsulrizal N.H."/>
            <person name="Jema'on N.A."/>
            <person name="Low K.O."/>
            <person name="Ramli A.N."/>
            <person name="Alias N.I."/>
            <person name="Damis S.I."/>
            <person name="Fuzi S.F."/>
            <person name="Isa M.N."/>
            <person name="Murad A.M."/>
            <person name="Raih M.F."/>
            <person name="Bakar F.D."/>
            <person name="Najimudin N."/>
            <person name="Mahadi N.M."/>
            <person name="Illias R.M."/>
        </authorList>
    </citation>
    <scope>NUCLEOTIDE SEQUENCE [LARGE SCALE GENOMIC DNA]</scope>
    <source>
        <strain evidence="5 6">G1</strain>
    </source>
</reference>
<dbReference type="AlphaFoldDB" id="A0A060M2D5"/>
<feature type="domain" description="Peptidoglycan binding-like" evidence="3">
    <location>
        <begin position="132"/>
        <end position="187"/>
    </location>
</feature>